<evidence type="ECO:0000313" key="2">
    <source>
        <dbReference type="EMBL" id="GAA4462168.1"/>
    </source>
</evidence>
<evidence type="ECO:0000256" key="1">
    <source>
        <dbReference type="SAM" id="MobiDB-lite"/>
    </source>
</evidence>
<proteinExistence type="predicted"/>
<organism evidence="2 3">
    <name type="scientific">Nibrella saemangeumensis</name>
    <dbReference type="NCBI Taxonomy" id="1084526"/>
    <lineage>
        <taxon>Bacteria</taxon>
        <taxon>Pseudomonadati</taxon>
        <taxon>Bacteroidota</taxon>
        <taxon>Cytophagia</taxon>
        <taxon>Cytophagales</taxon>
        <taxon>Spirosomataceae</taxon>
        <taxon>Nibrella</taxon>
    </lineage>
</organism>
<name>A0ABP8N9A9_9BACT</name>
<reference evidence="3" key="1">
    <citation type="journal article" date="2019" name="Int. J. Syst. Evol. Microbiol.">
        <title>The Global Catalogue of Microorganisms (GCM) 10K type strain sequencing project: providing services to taxonomists for standard genome sequencing and annotation.</title>
        <authorList>
            <consortium name="The Broad Institute Genomics Platform"/>
            <consortium name="The Broad Institute Genome Sequencing Center for Infectious Disease"/>
            <person name="Wu L."/>
            <person name="Ma J."/>
        </authorList>
    </citation>
    <scope>NUCLEOTIDE SEQUENCE [LARGE SCALE GENOMIC DNA]</scope>
    <source>
        <strain evidence="3">JCM 17927</strain>
    </source>
</reference>
<dbReference type="RefSeq" id="WP_345246043.1">
    <property type="nucleotide sequence ID" value="NZ_BAABHD010000068.1"/>
</dbReference>
<accession>A0ABP8N9A9</accession>
<comment type="caution">
    <text evidence="2">The sequence shown here is derived from an EMBL/GenBank/DDBJ whole genome shotgun (WGS) entry which is preliminary data.</text>
</comment>
<dbReference type="Proteomes" id="UP001501175">
    <property type="component" value="Unassembled WGS sequence"/>
</dbReference>
<feature type="compositionally biased region" description="Polar residues" evidence="1">
    <location>
        <begin position="1"/>
        <end position="13"/>
    </location>
</feature>
<sequence length="112" mass="12395">MESNNNDSPNRVEQTGGPEGGVSPERVNVPENDVDFNPAVYSEFGMDDTTDVYSHPDDEAADTILYTDNITAQHAMDQVPNGPAFDELPEDMIDEEITEADEDNVDPYLDEK</sequence>
<feature type="region of interest" description="Disordered" evidence="1">
    <location>
        <begin position="1"/>
        <end position="36"/>
    </location>
</feature>
<keyword evidence="3" id="KW-1185">Reference proteome</keyword>
<gene>
    <name evidence="2" type="ORF">GCM10023189_38530</name>
</gene>
<dbReference type="EMBL" id="BAABHD010000068">
    <property type="protein sequence ID" value="GAA4462168.1"/>
    <property type="molecule type" value="Genomic_DNA"/>
</dbReference>
<protein>
    <submittedName>
        <fullName evidence="2">Uncharacterized protein</fullName>
    </submittedName>
</protein>
<evidence type="ECO:0000313" key="3">
    <source>
        <dbReference type="Proteomes" id="UP001501175"/>
    </source>
</evidence>